<feature type="transmembrane region" description="Helical" evidence="5">
    <location>
        <begin position="263"/>
        <end position="283"/>
    </location>
</feature>
<dbReference type="PANTHER" id="PTHR22911">
    <property type="entry name" value="ACYL-MALONYL CONDENSING ENZYME-RELATED"/>
    <property type="match status" value="1"/>
</dbReference>
<dbReference type="Proteomes" id="UP000604381">
    <property type="component" value="Unassembled WGS sequence"/>
</dbReference>
<feature type="transmembrane region" description="Helical" evidence="5">
    <location>
        <begin position="38"/>
        <end position="56"/>
    </location>
</feature>
<feature type="transmembrane region" description="Helical" evidence="5">
    <location>
        <begin position="68"/>
        <end position="87"/>
    </location>
</feature>
<dbReference type="SUPFAM" id="SSF103481">
    <property type="entry name" value="Multidrug resistance efflux transporter EmrE"/>
    <property type="match status" value="2"/>
</dbReference>
<dbReference type="InterPro" id="IPR037185">
    <property type="entry name" value="EmrE-like"/>
</dbReference>
<dbReference type="InterPro" id="IPR000620">
    <property type="entry name" value="EamA_dom"/>
</dbReference>
<dbReference type="GO" id="GO:0016020">
    <property type="term" value="C:membrane"/>
    <property type="evidence" value="ECO:0007669"/>
    <property type="project" value="UniProtKB-SubCell"/>
</dbReference>
<evidence type="ECO:0000256" key="1">
    <source>
        <dbReference type="ARBA" id="ARBA00004141"/>
    </source>
</evidence>
<protein>
    <submittedName>
        <fullName evidence="7">DMT family transporter</fullName>
    </submittedName>
</protein>
<sequence>MKTDTVAQSLWMVLAGLSFALMAQCIKLALASMGVFELSLYRCLGGIVLLGAWLKLRGRPLAVRHWPLHFWRAAWGTVAILLFYYAIGGLTPSLAYAFNYLAPLVFIVLAAVALREKLRPSILLALGLSFGGVLLLLRPDFSNAELLAAGAGLVSGCCAAMAFLMIRKLGQAGEGGMRTVFFFNVHGLAFAAAGLLVIGEVDGIDAASALPVAGMVLAATAGQLFLTQALHRGRTGTTAAFSYSGVAFSVLIDAFILDAGFRLIDYLGFALIVGGGVASALLVRRET</sequence>
<dbReference type="PANTHER" id="PTHR22911:SF6">
    <property type="entry name" value="SOLUTE CARRIER FAMILY 35 MEMBER G1"/>
    <property type="match status" value="1"/>
</dbReference>
<feature type="transmembrane region" description="Helical" evidence="5">
    <location>
        <begin position="204"/>
        <end position="226"/>
    </location>
</feature>
<organism evidence="7 8">
    <name type="scientific">Candidatus Amphirhobacter heronislandensis</name>
    <dbReference type="NCBI Taxonomy" id="1732024"/>
    <lineage>
        <taxon>Bacteria</taxon>
        <taxon>Pseudomonadati</taxon>
        <taxon>Pseudomonadota</taxon>
        <taxon>Gammaproteobacteria</taxon>
        <taxon>Candidatus Tethybacterales</taxon>
        <taxon>Candidatus Tethybacteraceae</taxon>
        <taxon>Candidatus Amphirhobacter</taxon>
    </lineage>
</organism>
<evidence type="ECO:0000313" key="8">
    <source>
        <dbReference type="Proteomes" id="UP000604381"/>
    </source>
</evidence>
<evidence type="ECO:0000313" key="7">
    <source>
        <dbReference type="EMBL" id="MBF2735683.1"/>
    </source>
</evidence>
<dbReference type="EMBL" id="JADHEI010000050">
    <property type="protein sequence ID" value="MBF2735683.1"/>
    <property type="molecule type" value="Genomic_DNA"/>
</dbReference>
<evidence type="ECO:0000256" key="4">
    <source>
        <dbReference type="ARBA" id="ARBA00023136"/>
    </source>
</evidence>
<comment type="subcellular location">
    <subcellularLocation>
        <location evidence="1">Membrane</location>
        <topology evidence="1">Multi-pass membrane protein</topology>
    </subcellularLocation>
</comment>
<feature type="transmembrane region" description="Helical" evidence="5">
    <location>
        <begin position="178"/>
        <end position="198"/>
    </location>
</feature>
<feature type="domain" description="EamA" evidence="6">
    <location>
        <begin position="10"/>
        <end position="137"/>
    </location>
</feature>
<evidence type="ECO:0000256" key="3">
    <source>
        <dbReference type="ARBA" id="ARBA00022989"/>
    </source>
</evidence>
<dbReference type="Pfam" id="PF00892">
    <property type="entry name" value="EamA"/>
    <property type="match status" value="1"/>
</dbReference>
<evidence type="ECO:0000256" key="2">
    <source>
        <dbReference type="ARBA" id="ARBA00022692"/>
    </source>
</evidence>
<comment type="caution">
    <text evidence="7">The sequence shown here is derived from an EMBL/GenBank/DDBJ whole genome shotgun (WGS) entry which is preliminary data.</text>
</comment>
<feature type="transmembrane region" description="Helical" evidence="5">
    <location>
        <begin position="144"/>
        <end position="166"/>
    </location>
</feature>
<accession>A0A930XYA5</accession>
<evidence type="ECO:0000259" key="6">
    <source>
        <dbReference type="Pfam" id="PF00892"/>
    </source>
</evidence>
<gene>
    <name evidence="7" type="ORF">ISN26_06375</name>
</gene>
<feature type="transmembrane region" description="Helical" evidence="5">
    <location>
        <begin position="121"/>
        <end position="138"/>
    </location>
</feature>
<name>A0A930XYA5_9GAMM</name>
<dbReference type="AlphaFoldDB" id="A0A930XYA5"/>
<keyword evidence="8" id="KW-1185">Reference proteome</keyword>
<reference evidence="7" key="1">
    <citation type="submission" date="2020-10" db="EMBL/GenBank/DDBJ databases">
        <title>An improved Amphimedon queenslandica hologenome assembly reveals how three proteobacterial symbionts can extend the metabolic phenotypic of their marine sponge host.</title>
        <authorList>
            <person name="Degnan B."/>
            <person name="Degnan S."/>
            <person name="Xiang X."/>
        </authorList>
    </citation>
    <scope>NUCLEOTIDE SEQUENCE</scope>
    <source>
        <strain evidence="7">AqS2</strain>
    </source>
</reference>
<proteinExistence type="predicted"/>
<keyword evidence="4 5" id="KW-0472">Membrane</keyword>
<evidence type="ECO:0000256" key="5">
    <source>
        <dbReference type="SAM" id="Phobius"/>
    </source>
</evidence>
<feature type="transmembrane region" description="Helical" evidence="5">
    <location>
        <begin position="238"/>
        <end position="257"/>
    </location>
</feature>
<feature type="transmembrane region" description="Helical" evidence="5">
    <location>
        <begin position="93"/>
        <end position="114"/>
    </location>
</feature>
<keyword evidence="3 5" id="KW-1133">Transmembrane helix</keyword>
<keyword evidence="2 5" id="KW-0812">Transmembrane</keyword>
<feature type="non-terminal residue" evidence="7">
    <location>
        <position position="287"/>
    </location>
</feature>